<evidence type="ECO:0000313" key="1">
    <source>
        <dbReference type="EMBL" id="SUG52443.1"/>
    </source>
</evidence>
<dbReference type="AlphaFoldDB" id="A0A379TQ27"/>
<dbReference type="Pfam" id="PF04381">
    <property type="entry name" value="RdgC"/>
    <property type="match status" value="1"/>
</dbReference>
<accession>A0A379TQ27</accession>
<dbReference type="EMBL" id="UGWI01000003">
    <property type="protein sequence ID" value="SUG52443.1"/>
    <property type="molecule type" value="Genomic_DNA"/>
</dbReference>
<protein>
    <submittedName>
        <fullName evidence="1">Recombination associated protein</fullName>
    </submittedName>
</protein>
<name>A0A379TQ27_SALER</name>
<proteinExistence type="predicted"/>
<dbReference type="GO" id="GO:0006310">
    <property type="term" value="P:DNA recombination"/>
    <property type="evidence" value="ECO:0007669"/>
    <property type="project" value="InterPro"/>
</dbReference>
<dbReference type="Proteomes" id="UP000254773">
    <property type="component" value="Unassembled WGS sequence"/>
</dbReference>
<dbReference type="RefSeq" id="WP_023228876.1">
    <property type="nucleotide sequence ID" value="NZ_CAIZBF010000005.1"/>
</dbReference>
<sequence>MKNFRTAFPYVTEITVPDDINELLDKYSFDGLSDSDRRGHGWGLIGDDRMLSVDGKYLLRYCASQRKANPLAVHKLAGERQQKAIDEGREITPALMEEFLFQAESEVIKYAPVTTVSVFLLIWPSKRLLLASGSTAAKCEEALSMLRKTLGSLSSYPWGLCSTISQVVTDVMTTDNSVYKLPDNLVISPFGKTIFTGEDSSLKIVLDGVQNDTDDAKSMLNGMMARSVEMSLIDRPANGQIKNMANFILHMPPAGNAHLKCFDYDDDVERDDGISSLIAEMHLVSAYVVTILSAVEDFTGMKSTGANVIQEE</sequence>
<gene>
    <name evidence="1" type="ORF">NCTC9854_04554</name>
</gene>
<organism evidence="1 2">
    <name type="scientific">Salmonella enterica</name>
    <name type="common">Salmonella choleraesuis</name>
    <dbReference type="NCBI Taxonomy" id="28901"/>
    <lineage>
        <taxon>Bacteria</taxon>
        <taxon>Pseudomonadati</taxon>
        <taxon>Pseudomonadota</taxon>
        <taxon>Gammaproteobacteria</taxon>
        <taxon>Enterobacterales</taxon>
        <taxon>Enterobacteriaceae</taxon>
        <taxon>Salmonella</taxon>
    </lineage>
</organism>
<reference evidence="1 2" key="1">
    <citation type="submission" date="2018-06" db="EMBL/GenBank/DDBJ databases">
        <authorList>
            <consortium name="Pathogen Informatics"/>
            <person name="Doyle S."/>
        </authorList>
    </citation>
    <scope>NUCLEOTIDE SEQUENCE [LARGE SCALE GENOMIC DNA]</scope>
    <source>
        <strain evidence="1 2">NCTC9854</strain>
    </source>
</reference>
<dbReference type="InterPro" id="IPR007476">
    <property type="entry name" value="RdgC"/>
</dbReference>
<evidence type="ECO:0000313" key="2">
    <source>
        <dbReference type="Proteomes" id="UP000254773"/>
    </source>
</evidence>